<protein>
    <submittedName>
        <fullName evidence="1">Uncharacterized protein</fullName>
    </submittedName>
</protein>
<name>A0ACC2B002_DIPCM</name>
<reference evidence="2" key="1">
    <citation type="journal article" date="2024" name="Proc. Natl. Acad. Sci. U.S.A.">
        <title>Extraordinary preservation of gene collinearity over three hundred million years revealed in homosporous lycophytes.</title>
        <authorList>
            <person name="Li C."/>
            <person name="Wickell D."/>
            <person name="Kuo L.Y."/>
            <person name="Chen X."/>
            <person name="Nie B."/>
            <person name="Liao X."/>
            <person name="Peng D."/>
            <person name="Ji J."/>
            <person name="Jenkins J."/>
            <person name="Williams M."/>
            <person name="Shu S."/>
            <person name="Plott C."/>
            <person name="Barry K."/>
            <person name="Rajasekar S."/>
            <person name="Grimwood J."/>
            <person name="Han X."/>
            <person name="Sun S."/>
            <person name="Hou Z."/>
            <person name="He W."/>
            <person name="Dai G."/>
            <person name="Sun C."/>
            <person name="Schmutz J."/>
            <person name="Leebens-Mack J.H."/>
            <person name="Li F.W."/>
            <person name="Wang L."/>
        </authorList>
    </citation>
    <scope>NUCLEOTIDE SEQUENCE [LARGE SCALE GENOMIC DNA]</scope>
    <source>
        <strain evidence="2">cv. PW_Plant_1</strain>
    </source>
</reference>
<accession>A0ACC2B002</accession>
<keyword evidence="2" id="KW-1185">Reference proteome</keyword>
<proteinExistence type="predicted"/>
<comment type="caution">
    <text evidence="1">The sequence shown here is derived from an EMBL/GenBank/DDBJ whole genome shotgun (WGS) entry which is preliminary data.</text>
</comment>
<dbReference type="EMBL" id="CM055109">
    <property type="protein sequence ID" value="KAJ7523055.1"/>
    <property type="molecule type" value="Genomic_DNA"/>
</dbReference>
<evidence type="ECO:0000313" key="1">
    <source>
        <dbReference type="EMBL" id="KAJ7523055.1"/>
    </source>
</evidence>
<evidence type="ECO:0000313" key="2">
    <source>
        <dbReference type="Proteomes" id="UP001162992"/>
    </source>
</evidence>
<sequence>MGLPKPLGPLAVAFADFELLRRSEAPLIEHEAATPVPPMRIFYPTSQQPKWWRDAADRRWLMSITYAFGYLQTFILPSTTARRIMLWVLAGLEERPATQQDQLRYDKRAKKALHMIKMNVTNELLKEVGIIYIFMWPGSALAASVSSPIVQLSEGSDQRLPIVIFSHGLWACRTTYTALCCDLASHGYIVVAPEHLDGSSNAVHYHDENGKRKWIHHAFSNVPFVNVPMEDRSNQLRQRIAEIQRVIDVLEDLDGGLITQNKNVITGKLSLDVSTLKGRLSLSNLTVAGHSFGGATAITACGRDARLRWCIGLDVWWEPVEKVDYERVAGKVPVLLLNTESFEWKKLTDARKLFLDCRRAAANTTEDPLVTEVATIKGTCHQDQSDIPLLFPILSKKIGISGTLDCMIAKNTNNWACLDFLQRNLMLTKGFKLSTTVEEPSFAQKNLIYSESEI</sequence>
<gene>
    <name evidence="1" type="ORF">O6H91_18G035600</name>
</gene>
<dbReference type="Proteomes" id="UP001162992">
    <property type="component" value="Chromosome 18"/>
</dbReference>
<organism evidence="1 2">
    <name type="scientific">Diphasiastrum complanatum</name>
    <name type="common">Issler's clubmoss</name>
    <name type="synonym">Lycopodium complanatum</name>
    <dbReference type="NCBI Taxonomy" id="34168"/>
    <lineage>
        <taxon>Eukaryota</taxon>
        <taxon>Viridiplantae</taxon>
        <taxon>Streptophyta</taxon>
        <taxon>Embryophyta</taxon>
        <taxon>Tracheophyta</taxon>
        <taxon>Lycopodiopsida</taxon>
        <taxon>Lycopodiales</taxon>
        <taxon>Lycopodiaceae</taxon>
        <taxon>Lycopodioideae</taxon>
        <taxon>Diphasiastrum</taxon>
    </lineage>
</organism>